<protein>
    <recommendedName>
        <fullName evidence="6">FYVE-type domain-containing protein</fullName>
    </recommendedName>
</protein>
<dbReference type="GO" id="GO:0008270">
    <property type="term" value="F:zinc ion binding"/>
    <property type="evidence" value="ECO:0007669"/>
    <property type="project" value="UniProtKB-KW"/>
</dbReference>
<evidence type="ECO:0000256" key="5">
    <source>
        <dbReference type="SAM" id="MobiDB-lite"/>
    </source>
</evidence>
<dbReference type="InterPro" id="IPR013083">
    <property type="entry name" value="Znf_RING/FYVE/PHD"/>
</dbReference>
<proteinExistence type="predicted"/>
<evidence type="ECO:0000256" key="1">
    <source>
        <dbReference type="ARBA" id="ARBA00022723"/>
    </source>
</evidence>
<dbReference type="InterPro" id="IPR043548">
    <property type="entry name" value="PIKfyve"/>
</dbReference>
<feature type="region of interest" description="Disordered" evidence="5">
    <location>
        <begin position="1"/>
        <end position="23"/>
    </location>
</feature>
<dbReference type="Proteomes" id="UP001231518">
    <property type="component" value="Chromosome 4"/>
</dbReference>
<dbReference type="SMART" id="SM00064">
    <property type="entry name" value="FYVE"/>
    <property type="match status" value="1"/>
</dbReference>
<evidence type="ECO:0000256" key="2">
    <source>
        <dbReference type="ARBA" id="ARBA00022771"/>
    </source>
</evidence>
<dbReference type="GO" id="GO:0031410">
    <property type="term" value="C:cytoplasmic vesicle"/>
    <property type="evidence" value="ECO:0007669"/>
    <property type="project" value="TreeGrafter"/>
</dbReference>
<comment type="caution">
    <text evidence="7">The sequence shown here is derived from an EMBL/GenBank/DDBJ whole genome shotgun (WGS) entry which is preliminary data.</text>
</comment>
<keyword evidence="3" id="KW-0862">Zinc</keyword>
<evidence type="ECO:0000313" key="8">
    <source>
        <dbReference type="Proteomes" id="UP001231518"/>
    </source>
</evidence>
<keyword evidence="2 4" id="KW-0863">Zinc-finger</keyword>
<dbReference type="GO" id="GO:0000285">
    <property type="term" value="F:1-phosphatidylinositol-3-phosphate 5-kinase activity"/>
    <property type="evidence" value="ECO:0007669"/>
    <property type="project" value="InterPro"/>
</dbReference>
<keyword evidence="1" id="KW-0479">Metal-binding</keyword>
<evidence type="ECO:0000256" key="4">
    <source>
        <dbReference type="PROSITE-ProRule" id="PRU00091"/>
    </source>
</evidence>
<dbReference type="GO" id="GO:0032438">
    <property type="term" value="P:melanosome organization"/>
    <property type="evidence" value="ECO:0007669"/>
    <property type="project" value="TreeGrafter"/>
</dbReference>
<dbReference type="PROSITE" id="PS50178">
    <property type="entry name" value="ZF_FYVE"/>
    <property type="match status" value="1"/>
</dbReference>
<dbReference type="CDD" id="cd15725">
    <property type="entry name" value="FYVE_PIKfyve_Fab1"/>
    <property type="match status" value="1"/>
</dbReference>
<dbReference type="FunFam" id="3.30.40.10:FF:000057">
    <property type="entry name" value="1-phosphatidylinositol 3-phosphate 5-kinase isoform X1"/>
    <property type="match status" value="1"/>
</dbReference>
<dbReference type="GO" id="GO:1903426">
    <property type="term" value="P:regulation of reactive oxygen species biosynthetic process"/>
    <property type="evidence" value="ECO:0007669"/>
    <property type="project" value="TreeGrafter"/>
</dbReference>
<gene>
    <name evidence="7" type="ORF">PYW07_014073</name>
</gene>
<dbReference type="AlphaFoldDB" id="A0AAD8DPG8"/>
<evidence type="ECO:0000256" key="3">
    <source>
        <dbReference type="ARBA" id="ARBA00022833"/>
    </source>
</evidence>
<dbReference type="GO" id="GO:0052810">
    <property type="term" value="F:1-phosphatidylinositol-5-kinase activity"/>
    <property type="evidence" value="ECO:0007669"/>
    <property type="project" value="TreeGrafter"/>
</dbReference>
<organism evidence="7 8">
    <name type="scientific">Mythimna separata</name>
    <name type="common">Oriental armyworm</name>
    <name type="synonym">Pseudaletia separata</name>
    <dbReference type="NCBI Taxonomy" id="271217"/>
    <lineage>
        <taxon>Eukaryota</taxon>
        <taxon>Metazoa</taxon>
        <taxon>Ecdysozoa</taxon>
        <taxon>Arthropoda</taxon>
        <taxon>Hexapoda</taxon>
        <taxon>Insecta</taxon>
        <taxon>Pterygota</taxon>
        <taxon>Neoptera</taxon>
        <taxon>Endopterygota</taxon>
        <taxon>Lepidoptera</taxon>
        <taxon>Glossata</taxon>
        <taxon>Ditrysia</taxon>
        <taxon>Noctuoidea</taxon>
        <taxon>Noctuidae</taxon>
        <taxon>Noctuinae</taxon>
        <taxon>Hadenini</taxon>
        <taxon>Mythimna</taxon>
    </lineage>
</organism>
<dbReference type="Pfam" id="PF01363">
    <property type="entry name" value="FYVE"/>
    <property type="match status" value="1"/>
</dbReference>
<dbReference type="PANTHER" id="PTHR46715:SF1">
    <property type="entry name" value="1-PHOSPHATIDYLINOSITOL 3-PHOSPHATE 5-KINASE"/>
    <property type="match status" value="1"/>
</dbReference>
<dbReference type="PANTHER" id="PTHR46715">
    <property type="entry name" value="1-PHOSPHATIDYLINOSITOL 3-PHOSPHATE 5-KINASE"/>
    <property type="match status" value="1"/>
</dbReference>
<keyword evidence="8" id="KW-1185">Reference proteome</keyword>
<dbReference type="SUPFAM" id="SSF57903">
    <property type="entry name" value="FYVE/PHD zinc finger"/>
    <property type="match status" value="1"/>
</dbReference>
<name>A0AAD8DPG8_MYTSE</name>
<dbReference type="InterPro" id="IPR017455">
    <property type="entry name" value="Znf_FYVE-rel"/>
</dbReference>
<dbReference type="Gene3D" id="3.30.40.10">
    <property type="entry name" value="Zinc/RING finger domain, C3HC4 (zinc finger)"/>
    <property type="match status" value="1"/>
</dbReference>
<evidence type="ECO:0000259" key="6">
    <source>
        <dbReference type="PROSITE" id="PS50178"/>
    </source>
</evidence>
<feature type="compositionally biased region" description="Basic and acidic residues" evidence="5">
    <location>
        <begin position="1"/>
        <end position="22"/>
    </location>
</feature>
<dbReference type="InterPro" id="IPR000306">
    <property type="entry name" value="Znf_FYVE"/>
</dbReference>
<dbReference type="InterPro" id="IPR011011">
    <property type="entry name" value="Znf_FYVE_PHD"/>
</dbReference>
<dbReference type="EMBL" id="JARGEI010000020">
    <property type="protein sequence ID" value="KAJ8713703.1"/>
    <property type="molecule type" value="Genomic_DNA"/>
</dbReference>
<dbReference type="GO" id="GO:0012506">
    <property type="term" value="C:vesicle membrane"/>
    <property type="evidence" value="ECO:0007669"/>
    <property type="project" value="TreeGrafter"/>
</dbReference>
<evidence type="ECO:0000313" key="7">
    <source>
        <dbReference type="EMBL" id="KAJ8713703.1"/>
    </source>
</evidence>
<accession>A0AAD8DPG8</accession>
<dbReference type="GO" id="GO:0090385">
    <property type="term" value="P:phagosome-lysosome fusion"/>
    <property type="evidence" value="ECO:0007669"/>
    <property type="project" value="TreeGrafter"/>
</dbReference>
<feature type="domain" description="FYVE-type" evidence="6">
    <location>
        <begin position="69"/>
        <end position="124"/>
    </location>
</feature>
<sequence>MSDGKDAPRSDDEKQEYEDGKTETGSYAVELEGRSLPNVLRRISSLIALGSSSGTKYSDTELARYWMPDDISRECYECASRFSTLRRRHHCRVCGQIFCSRCCSQRVPGLIFGCAGGLRVCNYCCNVVLSYLKENDMTGEIPPDLRTLQENLQVKFPENKSAQASKLRDNFMFAREQEERCEARTSHKEALHDVFRQLSFTLPTQQHSNTGGQARPSASKLRDNFMFAREQEERCEARTSHKEALHDVFRQLSFTLPTQQHSNTGGQARPSASKLRDNFMFAREQEERCEARTSHKEALHDVFRQLSFTLPTQQHRWAG</sequence>
<reference evidence="7" key="1">
    <citation type="submission" date="2023-03" db="EMBL/GenBank/DDBJ databases">
        <title>Chromosome-level genomes of two armyworms, Mythimna separata and Mythimna loreyi, provide insights into the biosynthesis and reception of sex pheromones.</title>
        <authorList>
            <person name="Zhao H."/>
        </authorList>
    </citation>
    <scope>NUCLEOTIDE SEQUENCE</scope>
    <source>
        <strain evidence="7">BeijingLab</strain>
        <tissue evidence="7">Pupa</tissue>
    </source>
</reference>